<dbReference type="Pfam" id="PF02536">
    <property type="entry name" value="mTERF"/>
    <property type="match status" value="1"/>
</dbReference>
<proteinExistence type="inferred from homology"/>
<dbReference type="EMBL" id="BQKI01000071">
    <property type="protein sequence ID" value="GJN14410.1"/>
    <property type="molecule type" value="Genomic_DNA"/>
</dbReference>
<name>A0AAV5DWX9_ELECO</name>
<dbReference type="InterPro" id="IPR038538">
    <property type="entry name" value="MTERF_sf"/>
</dbReference>
<evidence type="ECO:0000313" key="4">
    <source>
        <dbReference type="EMBL" id="GJN14410.1"/>
    </source>
</evidence>
<dbReference type="InterPro" id="IPR003690">
    <property type="entry name" value="MTERF"/>
</dbReference>
<dbReference type="Gene3D" id="1.25.70.10">
    <property type="entry name" value="Transcription termination factor 3, mitochondrial"/>
    <property type="match status" value="1"/>
</dbReference>
<comment type="caution">
    <text evidence="4">The sequence shown here is derived from an EMBL/GenBank/DDBJ whole genome shotgun (WGS) entry which is preliminary data.</text>
</comment>
<reference evidence="4" key="2">
    <citation type="submission" date="2021-12" db="EMBL/GenBank/DDBJ databases">
        <title>Resequencing data analysis of finger millet.</title>
        <authorList>
            <person name="Hatakeyama M."/>
            <person name="Aluri S."/>
            <person name="Balachadran M.T."/>
            <person name="Sivarajan S.R."/>
            <person name="Poveda L."/>
            <person name="Shimizu-Inatsugi R."/>
            <person name="Schlapbach R."/>
            <person name="Sreeman S.M."/>
            <person name="Shimizu K.K."/>
        </authorList>
    </citation>
    <scope>NUCLEOTIDE SEQUENCE</scope>
</reference>
<keyword evidence="2" id="KW-0805">Transcription regulation</keyword>
<dbReference type="PANTHER" id="PTHR13068">
    <property type="entry name" value="CGI-12 PROTEIN-RELATED"/>
    <property type="match status" value="1"/>
</dbReference>
<protein>
    <submittedName>
        <fullName evidence="4">Uncharacterized protein</fullName>
    </submittedName>
</protein>
<dbReference type="GO" id="GO:0003676">
    <property type="term" value="F:nucleic acid binding"/>
    <property type="evidence" value="ECO:0007669"/>
    <property type="project" value="InterPro"/>
</dbReference>
<dbReference type="AlphaFoldDB" id="A0AAV5DWX9"/>
<sequence length="384" mass="42145">MLAAVRRRIFPLRPGALTAAFSATSAANPALSYLISRCGLSPSAAARAANSVRLASPRAAAQADAVLALLRRYGFSDADISSAVRQVPILLTADPAKTLQPKLDFLASVGIQTPLLQRVVLLSPVIFFRSVENHLEPFFASLREVLGSNAGIVAALNRKPFVIRCQPKSTLFRIVPLLREVHGLSATDVSKLIAFDPSIILMPPNRVNEVVELAKKFGVEPGNPKFVRVFGALSNMKVPKLESKLALYLRLGFDNKAVTLMIRRFPSTIAFSEKKTAEIIEFLTDKAGLTHEDIITYPTLLGRRLEALSWKCAVLAVLRRAGKQLKQHRLPSLLNLSDKWFLEEYVQPHVEDVPDVLGAMNGEIPFHGFDSLEEKPKLLSKLSA</sequence>
<evidence type="ECO:0000313" key="5">
    <source>
        <dbReference type="Proteomes" id="UP001054889"/>
    </source>
</evidence>
<gene>
    <name evidence="4" type="primary">gb01233</name>
    <name evidence="4" type="ORF">PR202_gb01233</name>
</gene>
<comment type="similarity">
    <text evidence="1">Belongs to the mTERF family.</text>
</comment>
<dbReference type="GO" id="GO:0006353">
    <property type="term" value="P:DNA-templated transcription termination"/>
    <property type="evidence" value="ECO:0007669"/>
    <property type="project" value="UniProtKB-KW"/>
</dbReference>
<keyword evidence="2" id="KW-0806">Transcription termination</keyword>
<organism evidence="4 5">
    <name type="scientific">Eleusine coracana subsp. coracana</name>
    <dbReference type="NCBI Taxonomy" id="191504"/>
    <lineage>
        <taxon>Eukaryota</taxon>
        <taxon>Viridiplantae</taxon>
        <taxon>Streptophyta</taxon>
        <taxon>Embryophyta</taxon>
        <taxon>Tracheophyta</taxon>
        <taxon>Spermatophyta</taxon>
        <taxon>Magnoliopsida</taxon>
        <taxon>Liliopsida</taxon>
        <taxon>Poales</taxon>
        <taxon>Poaceae</taxon>
        <taxon>PACMAD clade</taxon>
        <taxon>Chloridoideae</taxon>
        <taxon>Cynodonteae</taxon>
        <taxon>Eleusininae</taxon>
        <taxon>Eleusine</taxon>
    </lineage>
</organism>
<keyword evidence="5" id="KW-1185">Reference proteome</keyword>
<dbReference type="Proteomes" id="UP001054889">
    <property type="component" value="Unassembled WGS sequence"/>
</dbReference>
<keyword evidence="3" id="KW-0809">Transit peptide</keyword>
<reference evidence="4" key="1">
    <citation type="journal article" date="2018" name="DNA Res.">
        <title>Multiple hybrid de novo genome assembly of finger millet, an orphan allotetraploid crop.</title>
        <authorList>
            <person name="Hatakeyama M."/>
            <person name="Aluri S."/>
            <person name="Balachadran M.T."/>
            <person name="Sivarajan S.R."/>
            <person name="Patrignani A."/>
            <person name="Gruter S."/>
            <person name="Poveda L."/>
            <person name="Shimizu-Inatsugi R."/>
            <person name="Baeten J."/>
            <person name="Francoijs K.J."/>
            <person name="Nataraja K.N."/>
            <person name="Reddy Y.A.N."/>
            <person name="Phadnis S."/>
            <person name="Ravikumar R.L."/>
            <person name="Schlapbach R."/>
            <person name="Sreeman S.M."/>
            <person name="Shimizu K.K."/>
        </authorList>
    </citation>
    <scope>NUCLEOTIDE SEQUENCE</scope>
</reference>
<evidence type="ECO:0000256" key="2">
    <source>
        <dbReference type="ARBA" id="ARBA00022472"/>
    </source>
</evidence>
<dbReference type="PANTHER" id="PTHR13068:SF202">
    <property type="entry name" value="OS05G0413000 PROTEIN"/>
    <property type="match status" value="1"/>
</dbReference>
<dbReference type="SMART" id="SM00733">
    <property type="entry name" value="Mterf"/>
    <property type="match status" value="5"/>
</dbReference>
<accession>A0AAV5DWX9</accession>
<keyword evidence="2" id="KW-0804">Transcription</keyword>
<evidence type="ECO:0000256" key="1">
    <source>
        <dbReference type="ARBA" id="ARBA00007692"/>
    </source>
</evidence>
<evidence type="ECO:0000256" key="3">
    <source>
        <dbReference type="ARBA" id="ARBA00022946"/>
    </source>
</evidence>